<dbReference type="Proteomes" id="UP001597186">
    <property type="component" value="Unassembled WGS sequence"/>
</dbReference>
<comment type="caution">
    <text evidence="2">The sequence shown here is derived from an EMBL/GenBank/DDBJ whole genome shotgun (WGS) entry which is preliminary data.</text>
</comment>
<dbReference type="Pfam" id="PF13449">
    <property type="entry name" value="Phytase-like"/>
    <property type="match status" value="1"/>
</dbReference>
<feature type="domain" description="Phytase-like" evidence="1">
    <location>
        <begin position="35"/>
        <end position="271"/>
    </location>
</feature>
<accession>A0ABW4ELI6</accession>
<dbReference type="Gene3D" id="2.130.10.10">
    <property type="entry name" value="YVTN repeat-like/Quinoprotein amine dehydrogenase"/>
    <property type="match status" value="1"/>
</dbReference>
<reference evidence="3" key="1">
    <citation type="journal article" date="2019" name="Int. J. Syst. Evol. Microbiol.">
        <title>The Global Catalogue of Microorganisms (GCM) 10K type strain sequencing project: providing services to taxonomists for standard genome sequencing and annotation.</title>
        <authorList>
            <consortium name="The Broad Institute Genomics Platform"/>
            <consortium name="The Broad Institute Genome Sequencing Center for Infectious Disease"/>
            <person name="Wu L."/>
            <person name="Ma J."/>
        </authorList>
    </citation>
    <scope>NUCLEOTIDE SEQUENCE [LARGE SCALE GENOMIC DNA]</scope>
    <source>
        <strain evidence="3">CGMCC 1.12477</strain>
    </source>
</reference>
<dbReference type="EMBL" id="JBHUDD010000157">
    <property type="protein sequence ID" value="MFD1511367.1"/>
    <property type="molecule type" value="Genomic_DNA"/>
</dbReference>
<dbReference type="SUPFAM" id="SSF101898">
    <property type="entry name" value="NHL repeat"/>
    <property type="match status" value="1"/>
</dbReference>
<dbReference type="InterPro" id="IPR027372">
    <property type="entry name" value="Phytase-like_dom"/>
</dbReference>
<dbReference type="InterPro" id="IPR015943">
    <property type="entry name" value="WD40/YVTN_repeat-like_dom_sf"/>
</dbReference>
<organism evidence="2 3">
    <name type="scientific">Lacimonas salitolerans</name>
    <dbReference type="NCBI Taxonomy" id="1323750"/>
    <lineage>
        <taxon>Bacteria</taxon>
        <taxon>Pseudomonadati</taxon>
        <taxon>Pseudomonadota</taxon>
        <taxon>Alphaproteobacteria</taxon>
        <taxon>Rhodobacterales</taxon>
        <taxon>Paracoccaceae</taxon>
        <taxon>Lacimonas</taxon>
    </lineage>
</organism>
<dbReference type="InterPro" id="IPR014567">
    <property type="entry name" value="UCP031900"/>
</dbReference>
<keyword evidence="3" id="KW-1185">Reference proteome</keyword>
<sequence length="289" mass="31789">MRAAIALCLLTACADGSDAPARFLGAYTWQVEDAEFGGFSAMHLSDDGIGVIAVSDRGMILRGRIERQDDAITGVQIDDFAAIRTDLPAGQPSMRDSEGLAVAPDGTTYVSFEGITRVLRLSPDGPATRLPDHPAFADLQANAALEALAIDAQGRLYTMPEKSGGLDLPFPVWRFDGTGWQTAFHITRDPGFLLVGADFGPDGRLYVLERGFNGIGFRSRVRRFDMPSSGTRTGEVMFAAPVWRHDNLEGISVWRDEQDRTRLSMISDDNFFRLQRTEIVEYVIENPLQ</sequence>
<dbReference type="PIRSF" id="PIRSF031900">
    <property type="entry name" value="UCP031900"/>
    <property type="match status" value="1"/>
</dbReference>
<evidence type="ECO:0000313" key="2">
    <source>
        <dbReference type="EMBL" id="MFD1511367.1"/>
    </source>
</evidence>
<evidence type="ECO:0000259" key="1">
    <source>
        <dbReference type="Pfam" id="PF13449"/>
    </source>
</evidence>
<proteinExistence type="predicted"/>
<name>A0ABW4ELI6_9RHOB</name>
<protein>
    <submittedName>
        <fullName evidence="2">Esterase-like activity of phytase family protein</fullName>
    </submittedName>
</protein>
<gene>
    <name evidence="2" type="ORF">ACFTOW_18450</name>
</gene>
<dbReference type="RefSeq" id="WP_379918488.1">
    <property type="nucleotide sequence ID" value="NZ_JBHUDD010000157.1"/>
</dbReference>
<evidence type="ECO:0000313" key="3">
    <source>
        <dbReference type="Proteomes" id="UP001597186"/>
    </source>
</evidence>